<dbReference type="InterPro" id="IPR057251">
    <property type="entry name" value="FP_C"/>
</dbReference>
<organism evidence="2 3">
    <name type="scientific">Parnassius apollo</name>
    <name type="common">Apollo butterfly</name>
    <name type="synonym">Papilio apollo</name>
    <dbReference type="NCBI Taxonomy" id="110799"/>
    <lineage>
        <taxon>Eukaryota</taxon>
        <taxon>Metazoa</taxon>
        <taxon>Ecdysozoa</taxon>
        <taxon>Arthropoda</taxon>
        <taxon>Hexapoda</taxon>
        <taxon>Insecta</taxon>
        <taxon>Pterygota</taxon>
        <taxon>Neoptera</taxon>
        <taxon>Endopterygota</taxon>
        <taxon>Lepidoptera</taxon>
        <taxon>Glossata</taxon>
        <taxon>Ditrysia</taxon>
        <taxon>Papilionoidea</taxon>
        <taxon>Papilionidae</taxon>
        <taxon>Parnassiinae</taxon>
        <taxon>Parnassini</taxon>
        <taxon>Parnassius</taxon>
        <taxon>Parnassius</taxon>
    </lineage>
</organism>
<reference evidence="2" key="1">
    <citation type="submission" date="2021-04" db="EMBL/GenBank/DDBJ databases">
        <authorList>
            <person name="Tunstrom K."/>
        </authorList>
    </citation>
    <scope>NUCLEOTIDE SEQUENCE</scope>
</reference>
<protein>
    <submittedName>
        <fullName evidence="2">(apollo) hypothetical protein</fullName>
    </submittedName>
</protein>
<gene>
    <name evidence="2" type="ORF">PAPOLLO_LOCUS6484</name>
</gene>
<name>A0A8S3WI70_PARAO</name>
<dbReference type="AlphaFoldDB" id="A0A8S3WI70"/>
<comment type="caution">
    <text evidence="2">The sequence shown here is derived from an EMBL/GenBank/DDBJ whole genome shotgun (WGS) entry which is preliminary data.</text>
</comment>
<sequence length="122" mass="14271">MILTNIDTTESVQGKKEKLGNIEITFINETKSTKWITAAKNSKLYAHHNVDNLTEAIGKQIIYLRKALSNCNRKLLWEARQKLKPSYKSVWYKRGITQARQEEQSDIIIIRREEDIVRLLRA</sequence>
<evidence type="ECO:0000313" key="2">
    <source>
        <dbReference type="EMBL" id="CAG4960988.1"/>
    </source>
</evidence>
<dbReference type="OrthoDB" id="2123493at2759"/>
<evidence type="ECO:0000313" key="3">
    <source>
        <dbReference type="Proteomes" id="UP000691718"/>
    </source>
</evidence>
<dbReference type="Pfam" id="PF25298">
    <property type="entry name" value="Baculo_FP_2nd"/>
    <property type="match status" value="1"/>
</dbReference>
<dbReference type="Proteomes" id="UP000691718">
    <property type="component" value="Unassembled WGS sequence"/>
</dbReference>
<accession>A0A8S3WI70</accession>
<evidence type="ECO:0000259" key="1">
    <source>
        <dbReference type="Pfam" id="PF25298"/>
    </source>
</evidence>
<feature type="domain" description="FP protein C-terminal" evidence="1">
    <location>
        <begin position="70"/>
        <end position="119"/>
    </location>
</feature>
<dbReference type="EMBL" id="CAJQZP010000419">
    <property type="protein sequence ID" value="CAG4960988.1"/>
    <property type="molecule type" value="Genomic_DNA"/>
</dbReference>
<proteinExistence type="predicted"/>
<keyword evidence="3" id="KW-1185">Reference proteome</keyword>